<reference evidence="1 2" key="1">
    <citation type="submission" date="2018-11" db="EMBL/GenBank/DDBJ databases">
        <authorList>
            <consortium name="Pathogen Informatics"/>
        </authorList>
    </citation>
    <scope>NUCLEOTIDE SEQUENCE [LARGE SCALE GENOMIC DNA]</scope>
    <source>
        <strain evidence="1 2">Zambia</strain>
    </source>
</reference>
<organism evidence="1 2">
    <name type="scientific">Schistosoma margrebowiei</name>
    <dbReference type="NCBI Taxonomy" id="48269"/>
    <lineage>
        <taxon>Eukaryota</taxon>
        <taxon>Metazoa</taxon>
        <taxon>Spiralia</taxon>
        <taxon>Lophotrochozoa</taxon>
        <taxon>Platyhelminthes</taxon>
        <taxon>Trematoda</taxon>
        <taxon>Digenea</taxon>
        <taxon>Strigeidida</taxon>
        <taxon>Schistosomatoidea</taxon>
        <taxon>Schistosomatidae</taxon>
        <taxon>Schistosoma</taxon>
    </lineage>
</organism>
<gene>
    <name evidence="1" type="ORF">SMRZ_LOCUS11947</name>
</gene>
<name>A0A183M7C2_9TREM</name>
<evidence type="ECO:0000313" key="2">
    <source>
        <dbReference type="Proteomes" id="UP000277204"/>
    </source>
</evidence>
<protein>
    <submittedName>
        <fullName evidence="1">Uncharacterized protein</fullName>
    </submittedName>
</protein>
<evidence type="ECO:0000313" key="1">
    <source>
        <dbReference type="EMBL" id="VDO97915.1"/>
    </source>
</evidence>
<accession>A0A183M7C2</accession>
<dbReference type="EMBL" id="UZAI01007084">
    <property type="protein sequence ID" value="VDO97915.1"/>
    <property type="molecule type" value="Genomic_DNA"/>
</dbReference>
<proteinExistence type="predicted"/>
<dbReference type="Proteomes" id="UP000277204">
    <property type="component" value="Unassembled WGS sequence"/>
</dbReference>
<sequence length="82" mass="9129">MTTSTTQGKYGIQCRAWIRLGDSNFTDDLLLLYHTHEQMQMKTVSVAAASEALGLSIHRGKSMILKNNTERTNTTTIDGEIL</sequence>
<keyword evidence="2" id="KW-1185">Reference proteome</keyword>
<dbReference type="AlphaFoldDB" id="A0A183M7C2"/>